<dbReference type="Gene3D" id="3.90.1680.10">
    <property type="entry name" value="SOS response associated peptidase-like"/>
    <property type="match status" value="1"/>
</dbReference>
<accession>A0A7C8FKM4</accession>
<keyword evidence="5" id="KW-0190">Covalent protein-DNA linkage</keyword>
<evidence type="ECO:0000256" key="7">
    <source>
        <dbReference type="ARBA" id="ARBA00023239"/>
    </source>
</evidence>
<keyword evidence="6" id="KW-0238">DNA-binding</keyword>
<reference evidence="10 11" key="1">
    <citation type="submission" date="2019-09" db="EMBL/GenBank/DDBJ databases">
        <title>Phylogeny of genus Pseudoclavibacter and closely related genus.</title>
        <authorList>
            <person name="Li Y."/>
        </authorList>
    </citation>
    <scope>NUCLEOTIDE SEQUENCE [LARGE SCALE GENOMIC DNA]</scope>
    <source>
        <strain evidence="10 11">JCM 16921</strain>
    </source>
</reference>
<feature type="region of interest" description="Disordered" evidence="9">
    <location>
        <begin position="242"/>
        <end position="269"/>
    </location>
</feature>
<dbReference type="Proteomes" id="UP000481339">
    <property type="component" value="Unassembled WGS sequence"/>
</dbReference>
<keyword evidence="3" id="KW-0227">DNA damage</keyword>
<evidence type="ECO:0000256" key="5">
    <source>
        <dbReference type="ARBA" id="ARBA00023124"/>
    </source>
</evidence>
<keyword evidence="2 8" id="KW-0645">Protease</keyword>
<dbReference type="PANTHER" id="PTHR13604:SF0">
    <property type="entry name" value="ABASIC SITE PROCESSING PROTEIN HMCES"/>
    <property type="match status" value="1"/>
</dbReference>
<keyword evidence="7" id="KW-0456">Lyase</keyword>
<dbReference type="EC" id="3.4.-.-" evidence="8"/>
<evidence type="ECO:0000256" key="8">
    <source>
        <dbReference type="RuleBase" id="RU364100"/>
    </source>
</evidence>
<dbReference type="InterPro" id="IPR036590">
    <property type="entry name" value="SRAP-like"/>
</dbReference>
<dbReference type="SUPFAM" id="SSF143081">
    <property type="entry name" value="BB1717-like"/>
    <property type="match status" value="1"/>
</dbReference>
<organism evidence="10 11">
    <name type="scientific">Pseudoclavibacter caeni</name>
    <dbReference type="NCBI Taxonomy" id="908846"/>
    <lineage>
        <taxon>Bacteria</taxon>
        <taxon>Bacillati</taxon>
        <taxon>Actinomycetota</taxon>
        <taxon>Actinomycetes</taxon>
        <taxon>Micrococcales</taxon>
        <taxon>Microbacteriaceae</taxon>
        <taxon>Pseudoclavibacter</taxon>
    </lineage>
</organism>
<sequence length="269" mass="28611">MCGRIVQACGRVVFAAATGADRFVGRAPTPSWNIAPTQSMLVAADDTRAPGRVLATARWSLVPRWSRTDRLTWPTFNARAESAAEKPTYRDAVRHARCVVPVDGYYEWQPAAADSAPHLIPAAPDPAAPGRRRRPSRTARAPWHVHRADGTPLLLAGLYSWWCPAPDTPWTLTATILTTQADASLAWLHPRQPLPIASDQLDAWLAPDADGPAELRRAVAASPGLAPELAVHRVAPLHGDGPGLVVPVDGDGTVPGTDSGVTASPAART</sequence>
<dbReference type="GO" id="GO:0003697">
    <property type="term" value="F:single-stranded DNA binding"/>
    <property type="evidence" value="ECO:0007669"/>
    <property type="project" value="InterPro"/>
</dbReference>
<protein>
    <recommendedName>
        <fullName evidence="8">Abasic site processing protein</fullName>
        <ecNumber evidence="8">3.4.-.-</ecNumber>
    </recommendedName>
</protein>
<evidence type="ECO:0000256" key="6">
    <source>
        <dbReference type="ARBA" id="ARBA00023125"/>
    </source>
</evidence>
<comment type="similarity">
    <text evidence="1 8">Belongs to the SOS response-associated peptidase family.</text>
</comment>
<dbReference type="GO" id="GO:0106300">
    <property type="term" value="P:protein-DNA covalent cross-linking repair"/>
    <property type="evidence" value="ECO:0007669"/>
    <property type="project" value="InterPro"/>
</dbReference>
<name>A0A7C8FKM4_9MICO</name>
<feature type="region of interest" description="Disordered" evidence="9">
    <location>
        <begin position="117"/>
        <end position="141"/>
    </location>
</feature>
<evidence type="ECO:0000256" key="9">
    <source>
        <dbReference type="SAM" id="MobiDB-lite"/>
    </source>
</evidence>
<feature type="compositionally biased region" description="Low complexity" evidence="9">
    <location>
        <begin position="243"/>
        <end position="262"/>
    </location>
</feature>
<dbReference type="Pfam" id="PF02586">
    <property type="entry name" value="SRAP"/>
    <property type="match status" value="2"/>
</dbReference>
<gene>
    <name evidence="10" type="ORF">F8O02_05015</name>
</gene>
<evidence type="ECO:0000313" key="10">
    <source>
        <dbReference type="EMBL" id="KAB1632369.1"/>
    </source>
</evidence>
<evidence type="ECO:0000256" key="3">
    <source>
        <dbReference type="ARBA" id="ARBA00022763"/>
    </source>
</evidence>
<dbReference type="RefSeq" id="WP_158036147.1">
    <property type="nucleotide sequence ID" value="NZ_BAAAZV010000017.1"/>
</dbReference>
<evidence type="ECO:0000313" key="11">
    <source>
        <dbReference type="Proteomes" id="UP000481339"/>
    </source>
</evidence>
<dbReference type="PANTHER" id="PTHR13604">
    <property type="entry name" value="DC12-RELATED"/>
    <property type="match status" value="1"/>
</dbReference>
<dbReference type="InterPro" id="IPR003738">
    <property type="entry name" value="SRAP"/>
</dbReference>
<dbReference type="GO" id="GO:0006508">
    <property type="term" value="P:proteolysis"/>
    <property type="evidence" value="ECO:0007669"/>
    <property type="project" value="UniProtKB-KW"/>
</dbReference>
<evidence type="ECO:0000256" key="4">
    <source>
        <dbReference type="ARBA" id="ARBA00022801"/>
    </source>
</evidence>
<keyword evidence="4 8" id="KW-0378">Hydrolase</keyword>
<dbReference type="GO" id="GO:0008233">
    <property type="term" value="F:peptidase activity"/>
    <property type="evidence" value="ECO:0007669"/>
    <property type="project" value="UniProtKB-KW"/>
</dbReference>
<evidence type="ECO:0000256" key="2">
    <source>
        <dbReference type="ARBA" id="ARBA00022670"/>
    </source>
</evidence>
<comment type="caution">
    <text evidence="10">The sequence shown here is derived from an EMBL/GenBank/DDBJ whole genome shotgun (WGS) entry which is preliminary data.</text>
</comment>
<dbReference type="GO" id="GO:0016829">
    <property type="term" value="F:lyase activity"/>
    <property type="evidence" value="ECO:0007669"/>
    <property type="project" value="UniProtKB-KW"/>
</dbReference>
<dbReference type="EMBL" id="WBKA01000003">
    <property type="protein sequence ID" value="KAB1632369.1"/>
    <property type="molecule type" value="Genomic_DNA"/>
</dbReference>
<dbReference type="AlphaFoldDB" id="A0A7C8FKM4"/>
<keyword evidence="11" id="KW-1185">Reference proteome</keyword>
<evidence type="ECO:0000256" key="1">
    <source>
        <dbReference type="ARBA" id="ARBA00008136"/>
    </source>
</evidence>
<proteinExistence type="inferred from homology"/>
<dbReference type="OrthoDB" id="9782620at2"/>